<feature type="region of interest" description="Disordered" evidence="2">
    <location>
        <begin position="217"/>
        <end position="294"/>
    </location>
</feature>
<sequence>MEVAVIDWKSIDTRFVEDELYEYINAPKWVDFSAQDDPVDDEAWFCRPNCDHPKTAEDFLNEKLRTPTSNSKVSVASLFLISVFQENLGNLEIMMLLQRSVSVSDIPPFGDRNKRRNTEEREDKSTFCDEQGQNNRGVVEDGENQDPNFSTPLIHKAKLGKGAIKSSTEKKQIKETMTKKEQTPKLRSTLSARNLFSGGDLLNKVAEFCNELKKMATRTRDKETADDVEKHNVEKHQAKDHSDENVAVLNDKRKERKPLLELRKVKSEAIESSGSKGQQRRKKRNDDAENTPISVDVKNIKHQEGAEGLLQIRTCPPTPQCFSANGGPPKSSTPKPFRPRPLNQERGILQELKQMNKEVVNRVEREAKSSNHGGEVAEKEARSLDVFWFLKPCTLSS</sequence>
<feature type="region of interest" description="Disordered" evidence="2">
    <location>
        <begin position="107"/>
        <end position="186"/>
    </location>
</feature>
<comment type="caution">
    <text evidence="3">The sequence shown here is derived from an EMBL/GenBank/DDBJ whole genome shotgun (WGS) entry which is preliminary data.</text>
</comment>
<evidence type="ECO:0000256" key="2">
    <source>
        <dbReference type="SAM" id="MobiDB-lite"/>
    </source>
</evidence>
<dbReference type="PANTHER" id="PTHR36373:SF1">
    <property type="entry name" value="EXPRESSED PROTEIN"/>
    <property type="match status" value="1"/>
</dbReference>
<keyword evidence="1" id="KW-0175">Coiled coil</keyword>
<organism evidence="3">
    <name type="scientific">Sesamum angustifolium</name>
    <dbReference type="NCBI Taxonomy" id="2727405"/>
    <lineage>
        <taxon>Eukaryota</taxon>
        <taxon>Viridiplantae</taxon>
        <taxon>Streptophyta</taxon>
        <taxon>Embryophyta</taxon>
        <taxon>Tracheophyta</taxon>
        <taxon>Spermatophyta</taxon>
        <taxon>Magnoliopsida</taxon>
        <taxon>eudicotyledons</taxon>
        <taxon>Gunneridae</taxon>
        <taxon>Pentapetalae</taxon>
        <taxon>asterids</taxon>
        <taxon>lamiids</taxon>
        <taxon>Lamiales</taxon>
        <taxon>Pedaliaceae</taxon>
        <taxon>Sesamum</taxon>
    </lineage>
</organism>
<dbReference type="EMBL" id="JACGWK010000008">
    <property type="protein sequence ID" value="KAL0339118.1"/>
    <property type="molecule type" value="Genomic_DNA"/>
</dbReference>
<proteinExistence type="predicted"/>
<evidence type="ECO:0000256" key="1">
    <source>
        <dbReference type="SAM" id="Coils"/>
    </source>
</evidence>
<reference evidence="3" key="1">
    <citation type="submission" date="2020-06" db="EMBL/GenBank/DDBJ databases">
        <authorList>
            <person name="Li T."/>
            <person name="Hu X."/>
            <person name="Zhang T."/>
            <person name="Song X."/>
            <person name="Zhang H."/>
            <person name="Dai N."/>
            <person name="Sheng W."/>
            <person name="Hou X."/>
            <person name="Wei L."/>
        </authorList>
    </citation>
    <scope>NUCLEOTIDE SEQUENCE</scope>
    <source>
        <strain evidence="3">G01</strain>
        <tissue evidence="3">Leaf</tissue>
    </source>
</reference>
<feature type="region of interest" description="Disordered" evidence="2">
    <location>
        <begin position="323"/>
        <end position="342"/>
    </location>
</feature>
<name>A0AAW2N7R2_9LAMI</name>
<feature type="coiled-coil region" evidence="1">
    <location>
        <begin position="342"/>
        <end position="369"/>
    </location>
</feature>
<reference evidence="3" key="2">
    <citation type="journal article" date="2024" name="Plant">
        <title>Genomic evolution and insights into agronomic trait innovations of Sesamum species.</title>
        <authorList>
            <person name="Miao H."/>
            <person name="Wang L."/>
            <person name="Qu L."/>
            <person name="Liu H."/>
            <person name="Sun Y."/>
            <person name="Le M."/>
            <person name="Wang Q."/>
            <person name="Wei S."/>
            <person name="Zheng Y."/>
            <person name="Lin W."/>
            <person name="Duan Y."/>
            <person name="Cao H."/>
            <person name="Xiong S."/>
            <person name="Wang X."/>
            <person name="Wei L."/>
            <person name="Li C."/>
            <person name="Ma Q."/>
            <person name="Ju M."/>
            <person name="Zhao R."/>
            <person name="Li G."/>
            <person name="Mu C."/>
            <person name="Tian Q."/>
            <person name="Mei H."/>
            <person name="Zhang T."/>
            <person name="Gao T."/>
            <person name="Zhang H."/>
        </authorList>
    </citation>
    <scope>NUCLEOTIDE SEQUENCE</scope>
    <source>
        <strain evidence="3">G01</strain>
    </source>
</reference>
<gene>
    <name evidence="3" type="ORF">Sangu_1433900</name>
</gene>
<evidence type="ECO:0000313" key="3">
    <source>
        <dbReference type="EMBL" id="KAL0339118.1"/>
    </source>
</evidence>
<feature type="compositionally biased region" description="Basic and acidic residues" evidence="2">
    <location>
        <begin position="167"/>
        <end position="184"/>
    </location>
</feature>
<accession>A0AAW2N7R2</accession>
<dbReference type="AlphaFoldDB" id="A0AAW2N7R2"/>
<feature type="compositionally biased region" description="Basic and acidic residues" evidence="2">
    <location>
        <begin position="116"/>
        <end position="127"/>
    </location>
</feature>
<protein>
    <submittedName>
        <fullName evidence="3">Uncharacterized protein</fullName>
    </submittedName>
</protein>
<dbReference type="PANTHER" id="PTHR36373">
    <property type="entry name" value="EXPRESSED PROTEIN"/>
    <property type="match status" value="1"/>
</dbReference>
<feature type="compositionally biased region" description="Basic and acidic residues" evidence="2">
    <location>
        <begin position="217"/>
        <end position="269"/>
    </location>
</feature>